<name>A0A3N1KTH9_9PROT</name>
<dbReference type="PANTHER" id="PTHR43135:SF3">
    <property type="entry name" value="ALPHA-D-RIBOSE 1-METHYLPHOSPHONATE 5-TRIPHOSPHATE DIPHOSPHATASE"/>
    <property type="match status" value="1"/>
</dbReference>
<dbReference type="PANTHER" id="PTHR43135">
    <property type="entry name" value="ALPHA-D-RIBOSE 1-METHYLPHOSPHONATE 5-TRIPHOSPHATE DIPHOSPHATASE"/>
    <property type="match status" value="1"/>
</dbReference>
<dbReference type="SUPFAM" id="SSF51338">
    <property type="entry name" value="Composite domain of metallo-dependent hydrolases"/>
    <property type="match status" value="1"/>
</dbReference>
<dbReference type="InterPro" id="IPR051781">
    <property type="entry name" value="Metallo-dep_Hydrolase"/>
</dbReference>
<dbReference type="InterPro" id="IPR006680">
    <property type="entry name" value="Amidohydro-rel"/>
</dbReference>
<evidence type="ECO:0000259" key="1">
    <source>
        <dbReference type="Pfam" id="PF01979"/>
    </source>
</evidence>
<evidence type="ECO:0000313" key="3">
    <source>
        <dbReference type="Proteomes" id="UP000278222"/>
    </source>
</evidence>
<reference evidence="2 3" key="1">
    <citation type="submission" date="2018-11" db="EMBL/GenBank/DDBJ databases">
        <title>Genomic Encyclopedia of Type Strains, Phase IV (KMG-IV): sequencing the most valuable type-strain genomes for metagenomic binning, comparative biology and taxonomic classification.</title>
        <authorList>
            <person name="Goeker M."/>
        </authorList>
    </citation>
    <scope>NUCLEOTIDE SEQUENCE [LARGE SCALE GENOMIC DNA]</scope>
    <source>
        <strain evidence="2 3">DSM 5900</strain>
    </source>
</reference>
<dbReference type="Proteomes" id="UP000278222">
    <property type="component" value="Unassembled WGS sequence"/>
</dbReference>
<dbReference type="AlphaFoldDB" id="A0A3N1KTH9"/>
<dbReference type="EMBL" id="RJKX01000016">
    <property type="protein sequence ID" value="ROP83901.1"/>
    <property type="molecule type" value="Genomic_DNA"/>
</dbReference>
<gene>
    <name evidence="2" type="ORF">EDC65_4550</name>
</gene>
<dbReference type="InterPro" id="IPR011059">
    <property type="entry name" value="Metal-dep_hydrolase_composite"/>
</dbReference>
<feature type="domain" description="Amidohydrolase-related" evidence="1">
    <location>
        <begin position="418"/>
        <end position="499"/>
    </location>
</feature>
<dbReference type="Pfam" id="PF01979">
    <property type="entry name" value="Amidohydro_1"/>
    <property type="match status" value="1"/>
</dbReference>
<sequence length="558" mass="61961">MALASRAQAAIIGAKPSRRGNTIMAAEEYGAGSGVGEERIRKLNAAGLPAVEKATSRDRGAGPFGRLVLRGATIIDGTGAPPISPVDIVVEQGRITAIEKVGLPRRLSRDALRPAAGDHEIDCTGKYVTPGFIDCHGHVGTPYHAMSGPMAPADYVYKLWLAHGVTTVREMGCLNGLAWTLDQRDRAARHEIAAPRMVAYAYFPAVNDMIKTIHTPDQARSWLQAVKALGADGIKFFGAPPQIMEAALDECRKVGLRSGCHHAQQAVTRMSTMTTARWGLGSQEHYYGLAESLFENRVIQDYTPDYDYGDEYFRFAFAGQTFRQAAQPGSAKWNAVMDEFLELGFSFVPTFSIYDANRDLMRTRRADWHRDYTWAGLWNYYQPASGGHGSYWHRWSTSNEVDWKQNYRLWMQFINEFKNRGGRVCTGSDSGFIFQTFGFGYIRELELLQEAGFTPLEVLRAATIQGAELLGLQEETGSIEVGKSADLLIHDQNPLADFKLLYATGAMRLNEETRQVEWPRVLRYTIRGGVIYDVEELLADVREMVAGSRAASPELPVP</sequence>
<proteinExistence type="predicted"/>
<dbReference type="SUPFAM" id="SSF51556">
    <property type="entry name" value="Metallo-dependent hydrolases"/>
    <property type="match status" value="1"/>
</dbReference>
<organism evidence="2 3">
    <name type="scientific">Stella humosa</name>
    <dbReference type="NCBI Taxonomy" id="94"/>
    <lineage>
        <taxon>Bacteria</taxon>
        <taxon>Pseudomonadati</taxon>
        <taxon>Pseudomonadota</taxon>
        <taxon>Alphaproteobacteria</taxon>
        <taxon>Rhodospirillales</taxon>
        <taxon>Stellaceae</taxon>
        <taxon>Stella</taxon>
    </lineage>
</organism>
<accession>A0A3N1KTH9</accession>
<dbReference type="Gene3D" id="3.20.20.140">
    <property type="entry name" value="Metal-dependent hydrolases"/>
    <property type="match status" value="2"/>
</dbReference>
<protein>
    <submittedName>
        <fullName evidence="2">Imidazolonepropionase</fullName>
    </submittedName>
</protein>
<dbReference type="GO" id="GO:0016810">
    <property type="term" value="F:hydrolase activity, acting on carbon-nitrogen (but not peptide) bonds"/>
    <property type="evidence" value="ECO:0007669"/>
    <property type="project" value="InterPro"/>
</dbReference>
<evidence type="ECO:0000313" key="2">
    <source>
        <dbReference type="EMBL" id="ROP83901.1"/>
    </source>
</evidence>
<dbReference type="Gene3D" id="2.30.40.10">
    <property type="entry name" value="Urease, subunit C, domain 1"/>
    <property type="match status" value="1"/>
</dbReference>
<keyword evidence="3" id="KW-1185">Reference proteome</keyword>
<dbReference type="InterPro" id="IPR032466">
    <property type="entry name" value="Metal_Hydrolase"/>
</dbReference>
<comment type="caution">
    <text evidence="2">The sequence shown here is derived from an EMBL/GenBank/DDBJ whole genome shotgun (WGS) entry which is preliminary data.</text>
</comment>